<gene>
    <name evidence="1" type="ORF">GM418_08490</name>
</gene>
<proteinExistence type="predicted"/>
<dbReference type="Proteomes" id="UP000428260">
    <property type="component" value="Chromosome"/>
</dbReference>
<reference evidence="1 2" key="1">
    <citation type="submission" date="2019-11" db="EMBL/GenBank/DDBJ databases">
        <authorList>
            <person name="Zheng R.K."/>
            <person name="Sun C.M."/>
        </authorList>
    </citation>
    <scope>NUCLEOTIDE SEQUENCE [LARGE SCALE GENOMIC DNA]</scope>
    <source>
        <strain evidence="1 2">WC007</strain>
    </source>
</reference>
<name>A0A6I6JMP5_9BACT</name>
<dbReference type="Pfam" id="PF11751">
    <property type="entry name" value="PorP_SprF"/>
    <property type="match status" value="1"/>
</dbReference>
<dbReference type="KEGG" id="mcos:GM418_08490"/>
<evidence type="ECO:0000313" key="1">
    <source>
        <dbReference type="EMBL" id="QGY43691.1"/>
    </source>
</evidence>
<keyword evidence="2" id="KW-1185">Reference proteome</keyword>
<organism evidence="1 2">
    <name type="scientific">Maribellus comscasis</name>
    <dbReference type="NCBI Taxonomy" id="2681766"/>
    <lineage>
        <taxon>Bacteria</taxon>
        <taxon>Pseudomonadati</taxon>
        <taxon>Bacteroidota</taxon>
        <taxon>Bacteroidia</taxon>
        <taxon>Marinilabiliales</taxon>
        <taxon>Prolixibacteraceae</taxon>
        <taxon>Maribellus</taxon>
    </lineage>
</organism>
<sequence>MGRRNSRKIITILIVILLTLKGFSQQDPILTQYMFNMQTINPAYAGMWEKIGFSSLVRKQWAGIEKSPLTEIISFHSPLKNEFVGVGLNVMNDRFGKENRLSIFADYSYEISLTPQTRLRFGLKFGFMNYKNPLTQYQLYPDNEYDEAFAEDVDLKFLPNFGFGAFLYDENYYINFSIPKLVENDFRTNINNYSTQAEVRTFYVGGGYVFRLRTLNNLIFKPTLLVRATWNNPLQFDIGANFMLMEKLWIGGMFRSGDAVCVTSQWIFNNNLRLGFGIDVTYTEIYPYQFGTYEFSIGYDIDFYGRSYVRAKYF</sequence>
<evidence type="ECO:0000313" key="2">
    <source>
        <dbReference type="Proteomes" id="UP000428260"/>
    </source>
</evidence>
<dbReference type="NCBIfam" id="TIGR03519">
    <property type="entry name" value="T9SS_PorP_fam"/>
    <property type="match status" value="1"/>
</dbReference>
<dbReference type="InterPro" id="IPR019861">
    <property type="entry name" value="PorP/SprF_Bacteroidetes"/>
</dbReference>
<protein>
    <submittedName>
        <fullName evidence="1">Type IX secretion system membrane protein PorP/SprF</fullName>
    </submittedName>
</protein>
<accession>A0A6I6JMP5</accession>
<dbReference type="AlphaFoldDB" id="A0A6I6JMP5"/>
<dbReference type="EMBL" id="CP046401">
    <property type="protein sequence ID" value="QGY43691.1"/>
    <property type="molecule type" value="Genomic_DNA"/>
</dbReference>
<dbReference type="RefSeq" id="WP_158865072.1">
    <property type="nucleotide sequence ID" value="NZ_CP046401.1"/>
</dbReference>